<feature type="binding site" evidence="1">
    <location>
        <position position="57"/>
    </location>
    <ligand>
        <name>substrate</name>
    </ligand>
</feature>
<name>A0A132N6D3_9ACTN</name>
<evidence type="ECO:0008006" key="8">
    <source>
        <dbReference type="Google" id="ProtNLM"/>
    </source>
</evidence>
<dbReference type="Gene3D" id="3.40.50.1240">
    <property type="entry name" value="Phosphoglycerate mutase-like"/>
    <property type="match status" value="1"/>
</dbReference>
<dbReference type="PANTHER" id="PTHR48100:SF15">
    <property type="entry name" value="SEDOHEPTULOSE 1,7-BISPHOSPHATASE"/>
    <property type="match status" value="1"/>
</dbReference>
<evidence type="ECO:0000256" key="1">
    <source>
        <dbReference type="PIRSR" id="PIRSR613078-2"/>
    </source>
</evidence>
<keyword evidence="5" id="KW-1185">Reference proteome</keyword>
<dbReference type="Proteomes" id="UP000070659">
    <property type="component" value="Unassembled WGS sequence"/>
</dbReference>
<evidence type="ECO:0000313" key="6">
    <source>
        <dbReference type="Proteomes" id="UP000070598"/>
    </source>
</evidence>
<dbReference type="Pfam" id="PF00300">
    <property type="entry name" value="His_Phos_1"/>
    <property type="match status" value="1"/>
</dbReference>
<dbReference type="InterPro" id="IPR029033">
    <property type="entry name" value="His_PPase_superfam"/>
</dbReference>
<dbReference type="AlphaFoldDB" id="A0A132N6D3"/>
<evidence type="ECO:0000313" key="2">
    <source>
        <dbReference type="EMBL" id="KWX01407.1"/>
    </source>
</evidence>
<dbReference type="Proteomes" id="UP000070598">
    <property type="component" value="Unassembled WGS sequence"/>
</dbReference>
<dbReference type="GO" id="GO:0101006">
    <property type="term" value="F:protein histidine phosphatase activity"/>
    <property type="evidence" value="ECO:0007669"/>
    <property type="project" value="TreeGrafter"/>
</dbReference>
<dbReference type="PANTHER" id="PTHR48100">
    <property type="entry name" value="BROAD-SPECIFICITY PHOSPHATASE YOR283W-RELATED"/>
    <property type="match status" value="1"/>
</dbReference>
<accession>A0A132N6D3</accession>
<proteinExistence type="predicted"/>
<comment type="caution">
    <text evidence="3">The sequence shown here is derived from an EMBL/GenBank/DDBJ whole genome shotgun (WGS) entry which is preliminary data.</text>
</comment>
<dbReference type="SMART" id="SM00855">
    <property type="entry name" value="PGAM"/>
    <property type="match status" value="1"/>
</dbReference>
<evidence type="ECO:0000313" key="5">
    <source>
        <dbReference type="Proteomes" id="UP000070188"/>
    </source>
</evidence>
<evidence type="ECO:0000313" key="3">
    <source>
        <dbReference type="EMBL" id="KWX05664.1"/>
    </source>
</evidence>
<protein>
    <recommendedName>
        <fullName evidence="8">Phosphoglycerate mutase</fullName>
    </recommendedName>
</protein>
<dbReference type="RefSeq" id="WP_066887875.1">
    <property type="nucleotide sequence ID" value="NZ_JYIJ01000010.1"/>
</dbReference>
<dbReference type="OrthoDB" id="4697614at2"/>
<dbReference type="SUPFAM" id="SSF53254">
    <property type="entry name" value="Phosphoglycerate mutase-like"/>
    <property type="match status" value="1"/>
</dbReference>
<evidence type="ECO:0000313" key="7">
    <source>
        <dbReference type="Proteomes" id="UP000070659"/>
    </source>
</evidence>
<dbReference type="Proteomes" id="UP000070188">
    <property type="component" value="Unassembled WGS sequence"/>
</dbReference>
<reference evidence="5" key="3">
    <citation type="submission" date="2015-04" db="EMBL/GenBank/DDBJ databases">
        <title>Physiological reanalysis, assessment of diazotrophy, and genome sequences of multiple isolates of Streptomyces thermoautotrophicus.</title>
        <authorList>
            <person name="MacKellar D.C."/>
            <person name="Lieber L."/>
            <person name="Norman J."/>
            <person name="Bolger A."/>
            <person name="Tobin C."/>
            <person name="Murray J.W."/>
            <person name="Chang R."/>
            <person name="Ford T."/>
            <person name="Nguyen P.Q."/>
            <person name="Woodward J."/>
            <person name="Permingeat H."/>
            <person name="Joshi N.S."/>
            <person name="Silver P.A."/>
            <person name="Usadel B."/>
            <person name="Rutherford A.W."/>
            <person name="Friesen M."/>
            <person name="Prell J."/>
        </authorList>
    </citation>
    <scope>NUCLEOTIDE SEQUENCE [LARGE SCALE GENOMIC DNA]</scope>
    <source>
        <strain evidence="5">H1</strain>
    </source>
</reference>
<dbReference type="GO" id="GO:0070297">
    <property type="term" value="P:regulation of phosphorelay signal transduction system"/>
    <property type="evidence" value="ECO:0007669"/>
    <property type="project" value="TreeGrafter"/>
</dbReference>
<dbReference type="CDD" id="cd07067">
    <property type="entry name" value="HP_PGM_like"/>
    <property type="match status" value="1"/>
</dbReference>
<reference evidence="3 7" key="1">
    <citation type="submission" date="2015-02" db="EMBL/GenBank/DDBJ databases">
        <title>Physiological reanalysis, assessment of diazotrophy, and genome sequences of multiple isolates of Streptomyces thermoautotrophicus.</title>
        <authorList>
            <person name="MacKellar D.C."/>
            <person name="Lieber L."/>
            <person name="Norman J."/>
            <person name="Bolger A."/>
            <person name="Tobin C."/>
            <person name="Murray J.W."/>
            <person name="Prell J."/>
        </authorList>
    </citation>
    <scope>NUCLEOTIDE SEQUENCE [LARGE SCALE GENOMIC DNA]</scope>
    <source>
        <strain evidence="3 7">UBT1</strain>
    </source>
</reference>
<gene>
    <name evidence="2" type="ORF">LI90_2435</name>
    <name evidence="3" type="ORF">TH66_00955</name>
    <name evidence="4" type="ORF">TR74_07905</name>
</gene>
<dbReference type="InterPro" id="IPR013078">
    <property type="entry name" value="His_Pase_superF_clade-1"/>
</dbReference>
<evidence type="ECO:0000313" key="4">
    <source>
        <dbReference type="EMBL" id="KWX09722.1"/>
    </source>
</evidence>
<sequence>MEIVLVRHGETEWTRSGQHTGRTDIPLTEQGRRQARLLGRLLGDRDFALVMTSPLRRAADTCALAGYGDHARVCDDLREIDYGEYEGRTTRDIRNEVPGWTVWTHPLPAGETLEEVGRRADRVLALARQAGGDVALFGHGHMLRVLGARWCGLPAATARHLELEPAAVCVLGHERETPVLRRWNRECPTP</sequence>
<reference evidence="6" key="2">
    <citation type="submission" date="2015-02" db="EMBL/GenBank/DDBJ databases">
        <title>Physiological reanalysis, assessment of diazotrophy, and genome sequences of multiple isolates of Streptomyces thermoautotrophicus.</title>
        <authorList>
            <person name="MacKellar D.C."/>
            <person name="Lieber L."/>
            <person name="Norman J."/>
            <person name="Bolger A."/>
            <person name="Tobin C."/>
            <person name="Murray J.W."/>
            <person name="Friesen M."/>
            <person name="Prell J."/>
        </authorList>
    </citation>
    <scope>NUCLEOTIDE SEQUENCE [LARGE SCALE GENOMIC DNA]</scope>
    <source>
        <strain evidence="6">UBT1</strain>
    </source>
</reference>
<feature type="binding site" evidence="1">
    <location>
        <begin position="20"/>
        <end position="21"/>
    </location>
    <ligand>
        <name>substrate</name>
    </ligand>
</feature>
<dbReference type="PATRIC" id="fig|1469144.10.peg.2641"/>
<dbReference type="EMBL" id="LAXD01000001">
    <property type="protein sequence ID" value="KWX01407.1"/>
    <property type="molecule type" value="Genomic_DNA"/>
</dbReference>
<dbReference type="EMBL" id="JYIK01000738">
    <property type="protein sequence ID" value="KWX09722.1"/>
    <property type="molecule type" value="Genomic_DNA"/>
</dbReference>
<organism evidence="3 7">
    <name type="scientific">Carbonactinospora thermoautotrophica</name>
    <dbReference type="NCBI Taxonomy" id="1469144"/>
    <lineage>
        <taxon>Bacteria</taxon>
        <taxon>Bacillati</taxon>
        <taxon>Actinomycetota</taxon>
        <taxon>Actinomycetes</taxon>
        <taxon>Kitasatosporales</taxon>
        <taxon>Carbonactinosporaceae</taxon>
        <taxon>Carbonactinospora</taxon>
    </lineage>
</organism>
<dbReference type="EMBL" id="JYIJ01000010">
    <property type="protein sequence ID" value="KWX05664.1"/>
    <property type="molecule type" value="Genomic_DNA"/>
</dbReference>
<dbReference type="InterPro" id="IPR050275">
    <property type="entry name" value="PGM_Phosphatase"/>
</dbReference>
<dbReference type="STRING" id="1469144.LI90_2435"/>
<reference evidence="2" key="4">
    <citation type="submission" date="2015-04" db="EMBL/GenBank/DDBJ databases">
        <title>Physiological reanalysis, assessment of diazotrophy, and genome sequences of multiple isolates of Streptomyces thermoautotrophicus.</title>
        <authorList>
            <person name="MacKellar D.C."/>
            <person name="Lieber L."/>
            <person name="Norman J."/>
            <person name="Bolger A."/>
            <person name="Tobin C."/>
            <person name="Murray J.W."/>
            <person name="Woodward J."/>
            <person name="Friesen M."/>
            <person name="Prell J."/>
        </authorList>
    </citation>
    <scope>NUCLEOTIDE SEQUENCE [LARGE SCALE GENOMIC DNA]</scope>
    <source>
        <strain evidence="2">H1</strain>
    </source>
</reference>